<keyword evidence="1" id="KW-0802">TPR repeat</keyword>
<sequence>MRLLLRCISGLERLLEKEVLSILGRGRPFVTERPFSCAVTVSGSLCPRDVYRLHYTSRLVTHIWREIGSVHLNHGFYDDALHSFLENIDYPPSLRGNMVAISIRNSARREDFYAIDDIPRRWADILTRRYDARVQWDDYQVRLLLLADKGGFFRVYAGDGDKSLHIRGLRRKQGVAPMNETLAAAMVSLASAGKWPVIDPFCGCGTIILEYLMRSLKVPAQYFNPAYRAASDGELLAPSEAFQTCTIGNGFDEEEWRRTIKEEDSEIRFNSTDPCIVGFDKDTRMIDFARYNLEPLIGFCGMAQVPLQAFDWTKLSRLYGGAPVTMITNPPFGLRLSRSETLIHSMKEFLHANGSDGVIAVASAEDVKALGCDLNGPDVVRVKVANVNTWLCRVISDPVSVWVLTVAFLEF</sequence>
<gene>
    <name evidence="3" type="ORF">Pmar_PMAR001069</name>
</gene>
<evidence type="ECO:0000313" key="3">
    <source>
        <dbReference type="EMBL" id="EER12272.1"/>
    </source>
</evidence>
<dbReference type="InterPro" id="IPR029063">
    <property type="entry name" value="SAM-dependent_MTases_sf"/>
</dbReference>
<dbReference type="PROSITE" id="PS50005">
    <property type="entry name" value="TPR"/>
    <property type="match status" value="1"/>
</dbReference>
<dbReference type="OMA" id="IILEYLM"/>
<name>C5KTG7_PERM5</name>
<dbReference type="GeneID" id="9061438"/>
<dbReference type="GO" id="GO:0043527">
    <property type="term" value="C:tRNA methyltransferase complex"/>
    <property type="evidence" value="ECO:0007669"/>
    <property type="project" value="UniProtKB-ARBA"/>
</dbReference>
<dbReference type="PANTHER" id="PTHR47313:SF1">
    <property type="entry name" value="RIBOSOMAL RNA LARGE SUBUNIT METHYLTRANSFERASE K_L"/>
    <property type="match status" value="1"/>
</dbReference>
<accession>C5KTG7</accession>
<dbReference type="Proteomes" id="UP000007800">
    <property type="component" value="Unassembled WGS sequence"/>
</dbReference>
<dbReference type="SUPFAM" id="SSF53335">
    <property type="entry name" value="S-adenosyl-L-methionine-dependent methyltransferases"/>
    <property type="match status" value="1"/>
</dbReference>
<dbReference type="Gene3D" id="3.40.50.150">
    <property type="entry name" value="Vaccinia Virus protein VP39"/>
    <property type="match status" value="1"/>
</dbReference>
<reference evidence="3 4" key="1">
    <citation type="submission" date="2008-07" db="EMBL/GenBank/DDBJ databases">
        <authorList>
            <person name="El-Sayed N."/>
            <person name="Caler E."/>
            <person name="Inman J."/>
            <person name="Amedeo P."/>
            <person name="Hass B."/>
            <person name="Wortman J."/>
        </authorList>
    </citation>
    <scope>NUCLEOTIDE SEQUENCE [LARGE SCALE GENOMIC DNA]</scope>
    <source>
        <strain evidence="4">ATCC 50983 / TXsc</strain>
    </source>
</reference>
<evidence type="ECO:0000259" key="2">
    <source>
        <dbReference type="Pfam" id="PF01170"/>
    </source>
</evidence>
<organism evidence="4">
    <name type="scientific">Perkinsus marinus (strain ATCC 50983 / TXsc)</name>
    <dbReference type="NCBI Taxonomy" id="423536"/>
    <lineage>
        <taxon>Eukaryota</taxon>
        <taxon>Sar</taxon>
        <taxon>Alveolata</taxon>
        <taxon>Perkinsozoa</taxon>
        <taxon>Perkinsea</taxon>
        <taxon>Perkinsida</taxon>
        <taxon>Perkinsidae</taxon>
        <taxon>Perkinsus</taxon>
    </lineage>
</organism>
<dbReference type="CDD" id="cd11715">
    <property type="entry name" value="THUMP_AdoMetMT"/>
    <property type="match status" value="1"/>
</dbReference>
<evidence type="ECO:0000313" key="4">
    <source>
        <dbReference type="Proteomes" id="UP000007800"/>
    </source>
</evidence>
<dbReference type="AlphaFoldDB" id="C5KTG7"/>
<dbReference type="GO" id="GO:0070043">
    <property type="term" value="F:rRNA (guanine-N7-)-methyltransferase activity"/>
    <property type="evidence" value="ECO:0007669"/>
    <property type="project" value="TreeGrafter"/>
</dbReference>
<protein>
    <recommendedName>
        <fullName evidence="2">Ribosomal RNA large subunit methyltransferase K/L-like methyltransferase domain-containing protein</fullName>
    </recommendedName>
</protein>
<keyword evidence="4" id="KW-1185">Reference proteome</keyword>
<evidence type="ECO:0000256" key="1">
    <source>
        <dbReference type="PROSITE-ProRule" id="PRU00339"/>
    </source>
</evidence>
<dbReference type="RefSeq" id="XP_002780477.1">
    <property type="nucleotide sequence ID" value="XM_002780431.1"/>
</dbReference>
<dbReference type="OrthoDB" id="416496at2759"/>
<dbReference type="InterPro" id="IPR000241">
    <property type="entry name" value="RlmKL-like_Mtase"/>
</dbReference>
<dbReference type="PANTHER" id="PTHR47313">
    <property type="entry name" value="RIBOSOMAL RNA LARGE SUBUNIT METHYLTRANSFERASE K/L"/>
    <property type="match status" value="1"/>
</dbReference>
<proteinExistence type="predicted"/>
<dbReference type="Gene3D" id="3.30.2130.30">
    <property type="match status" value="1"/>
</dbReference>
<dbReference type="InterPro" id="IPR019734">
    <property type="entry name" value="TPR_rpt"/>
</dbReference>
<dbReference type="EMBL" id="GG676168">
    <property type="protein sequence ID" value="EER12272.1"/>
    <property type="molecule type" value="Genomic_DNA"/>
</dbReference>
<feature type="repeat" description="TPR" evidence="1">
    <location>
        <begin position="61"/>
        <end position="94"/>
    </location>
</feature>
<dbReference type="InParanoid" id="C5KTG7"/>
<dbReference type="Pfam" id="PF01170">
    <property type="entry name" value="UPF0020"/>
    <property type="match status" value="1"/>
</dbReference>
<feature type="domain" description="Ribosomal RNA large subunit methyltransferase K/L-like methyltransferase" evidence="2">
    <location>
        <begin position="167"/>
        <end position="352"/>
    </location>
</feature>
<dbReference type="GO" id="GO:0008990">
    <property type="term" value="F:rRNA (guanine-N2-)-methyltransferase activity"/>
    <property type="evidence" value="ECO:0007669"/>
    <property type="project" value="TreeGrafter"/>
</dbReference>